<protein>
    <recommendedName>
        <fullName evidence="2">Something about silencing protein 4 domain-containing protein</fullName>
    </recommendedName>
</protein>
<name>G8JTA8_ERECY</name>
<dbReference type="STRING" id="931890.G8JTA8"/>
<dbReference type="Pfam" id="PF15460">
    <property type="entry name" value="SAS4"/>
    <property type="match status" value="1"/>
</dbReference>
<dbReference type="RefSeq" id="XP_003646078.1">
    <property type="nucleotide sequence ID" value="XM_003646030.1"/>
</dbReference>
<dbReference type="PANTHER" id="PTHR38422">
    <property type="entry name" value="SOMETHING ABOUT SILENCING PROTEIN 4"/>
    <property type="match status" value="1"/>
</dbReference>
<gene>
    <name evidence="3" type="ordered locus">Ecym_4185</name>
</gene>
<dbReference type="HOGENOM" id="CLU_035634_0_0_1"/>
<organism evidence="3 4">
    <name type="scientific">Eremothecium cymbalariae (strain CBS 270.75 / DBVPG 7215 / KCTC 17166 / NRRL Y-17582)</name>
    <name type="common">Yeast</name>
    <dbReference type="NCBI Taxonomy" id="931890"/>
    <lineage>
        <taxon>Eukaryota</taxon>
        <taxon>Fungi</taxon>
        <taxon>Dikarya</taxon>
        <taxon>Ascomycota</taxon>
        <taxon>Saccharomycotina</taxon>
        <taxon>Saccharomycetes</taxon>
        <taxon>Saccharomycetales</taxon>
        <taxon>Saccharomycetaceae</taxon>
        <taxon>Eremothecium</taxon>
    </lineage>
</organism>
<accession>G8JTA8</accession>
<feature type="compositionally biased region" description="Polar residues" evidence="1">
    <location>
        <begin position="354"/>
        <end position="373"/>
    </location>
</feature>
<reference evidence="4" key="1">
    <citation type="journal article" date="2012" name="G3 (Bethesda)">
        <title>Pichia sorbitophila, an interspecies yeast hybrid reveals early steps of genome resolution following polyploidization.</title>
        <authorList>
            <person name="Leh Louis V."/>
            <person name="Despons L."/>
            <person name="Friedrich A."/>
            <person name="Martin T."/>
            <person name="Durrens P."/>
            <person name="Casaregola S."/>
            <person name="Neuveglise C."/>
            <person name="Fairhead C."/>
            <person name="Marck C."/>
            <person name="Cruz J.A."/>
            <person name="Straub M.L."/>
            <person name="Kugler V."/>
            <person name="Sacerdot C."/>
            <person name="Uzunov Z."/>
            <person name="Thierry A."/>
            <person name="Weiss S."/>
            <person name="Bleykasten C."/>
            <person name="De Montigny J."/>
            <person name="Jacques N."/>
            <person name="Jung P."/>
            <person name="Lemaire M."/>
            <person name="Mallet S."/>
            <person name="Morel G."/>
            <person name="Richard G.F."/>
            <person name="Sarkar A."/>
            <person name="Savel G."/>
            <person name="Schacherer J."/>
            <person name="Seret M.L."/>
            <person name="Talla E."/>
            <person name="Samson G."/>
            <person name="Jubin C."/>
            <person name="Poulain J."/>
            <person name="Vacherie B."/>
            <person name="Barbe V."/>
            <person name="Pelletier E."/>
            <person name="Sherman D.J."/>
            <person name="Westhof E."/>
            <person name="Weissenbach J."/>
            <person name="Baret P.V."/>
            <person name="Wincker P."/>
            <person name="Gaillardin C."/>
            <person name="Dujon B."/>
            <person name="Souciet J.L."/>
        </authorList>
    </citation>
    <scope>NUCLEOTIDE SEQUENCE [LARGE SCALE GENOMIC DNA]</scope>
    <source>
        <strain evidence="4">CBS 270.75 / DBVPG 7215 / KCTC 17166 / NRRL Y-17582</strain>
    </source>
</reference>
<dbReference type="GO" id="GO:0033255">
    <property type="term" value="C:SAS acetyltransferase complex"/>
    <property type="evidence" value="ECO:0007669"/>
    <property type="project" value="EnsemblFungi"/>
</dbReference>
<dbReference type="InParanoid" id="G8JTA8"/>
<proteinExistence type="predicted"/>
<dbReference type="GO" id="GO:0031509">
    <property type="term" value="P:subtelomeric heterochromatin formation"/>
    <property type="evidence" value="ECO:0007669"/>
    <property type="project" value="EnsemblFungi"/>
</dbReference>
<keyword evidence="4" id="KW-1185">Reference proteome</keyword>
<dbReference type="AlphaFoldDB" id="G8JTA8"/>
<dbReference type="FunCoup" id="G8JTA8">
    <property type="interactions" value="81"/>
</dbReference>
<feature type="domain" description="Something about silencing protein 4" evidence="2">
    <location>
        <begin position="91"/>
        <end position="184"/>
    </location>
</feature>
<dbReference type="Proteomes" id="UP000006790">
    <property type="component" value="Chromosome 4"/>
</dbReference>
<sequence length="417" mass="47680">MTGRRVLRSKMKAGAFAADDDEKFNFDIQEYEIDPFKPLKVVHKSKSPVKKNNGEDVLNTREKIKQMHLNIDKVTLDDITKQSKCFLVCDSDEPYEAYHKKMFKQETRMINDDKIESENEAERLQHIYETLDMLGWEKVLAQVTVIRDVDDQKELKTKRELTKLAIQDMLSKFQDMKRRISMQSRNSRHGMYNVASNPLLLYSNLDRSLVYGYSSSSDEEEDCMTIDQIRQHRKTSREKKFGGSLVIQLSASARSNARYAIIAEPLRSPYVIKYTKDERDYYKKKLDDSLSRFNFLGPLPDQLAVFKEKNSISLILEPKALRPMSANESDGPSQNSLSTIDQIRKFRVTDTHSADSSVSDINPPSSPIAANNTSQSVINILPVKRNGSTSEKSSTGSKRLHDLMIKNSLTDITPSLC</sequence>
<dbReference type="GO" id="GO:0000785">
    <property type="term" value="C:chromatin"/>
    <property type="evidence" value="ECO:0007669"/>
    <property type="project" value="EnsemblFungi"/>
</dbReference>
<dbReference type="eggNOG" id="ENOG502RYH0">
    <property type="taxonomic scope" value="Eukaryota"/>
</dbReference>
<dbReference type="GO" id="GO:0000781">
    <property type="term" value="C:chromosome, telomeric region"/>
    <property type="evidence" value="ECO:0007669"/>
    <property type="project" value="GOC"/>
</dbReference>
<dbReference type="KEGG" id="erc:Ecym_4185"/>
<evidence type="ECO:0000313" key="4">
    <source>
        <dbReference type="Proteomes" id="UP000006790"/>
    </source>
</evidence>
<dbReference type="GeneID" id="11471252"/>
<evidence type="ECO:0000256" key="1">
    <source>
        <dbReference type="SAM" id="MobiDB-lite"/>
    </source>
</evidence>
<evidence type="ECO:0000313" key="3">
    <source>
        <dbReference type="EMBL" id="AET39261.1"/>
    </source>
</evidence>
<dbReference type="EMBL" id="CP002500">
    <property type="protein sequence ID" value="AET39261.1"/>
    <property type="molecule type" value="Genomic_DNA"/>
</dbReference>
<feature type="region of interest" description="Disordered" evidence="1">
    <location>
        <begin position="353"/>
        <end position="373"/>
    </location>
</feature>
<dbReference type="InterPro" id="IPR038988">
    <property type="entry name" value="Sas4"/>
</dbReference>
<dbReference type="OMA" id="PYHKKML"/>
<dbReference type="GO" id="GO:0004402">
    <property type="term" value="F:histone acetyltransferase activity"/>
    <property type="evidence" value="ECO:0007669"/>
    <property type="project" value="EnsemblFungi"/>
</dbReference>
<dbReference type="PANTHER" id="PTHR38422:SF1">
    <property type="entry name" value="SOMETHING ABOUT SILENCING PROTEIN 4"/>
    <property type="match status" value="1"/>
</dbReference>
<dbReference type="OrthoDB" id="1938992at2759"/>
<evidence type="ECO:0000259" key="2">
    <source>
        <dbReference type="Pfam" id="PF15460"/>
    </source>
</evidence>
<dbReference type="InterPro" id="IPR029184">
    <property type="entry name" value="Sas4_dom"/>
</dbReference>